<gene>
    <name evidence="1" type="ORF">J5X75_42245</name>
</gene>
<dbReference type="RefSeq" id="WP_208473368.1">
    <property type="nucleotide sequence ID" value="NZ_JAGFNS010000054.1"/>
</dbReference>
<evidence type="ECO:0000313" key="2">
    <source>
        <dbReference type="Proteomes" id="UP000679690"/>
    </source>
</evidence>
<reference evidence="1 2" key="1">
    <citation type="submission" date="2021-03" db="EMBL/GenBank/DDBJ databases">
        <title>Actinoplanes flavus sp. nov., a novel actinomycete isolated from Coconut Palm rhizosphere soil.</title>
        <authorList>
            <person name="Luo X."/>
        </authorList>
    </citation>
    <scope>NUCLEOTIDE SEQUENCE [LARGE SCALE GENOMIC DNA]</scope>
    <source>
        <strain evidence="1 2">NEAU-H7</strain>
    </source>
</reference>
<name>A0ABS3UZY0_9ACTN</name>
<accession>A0ABS3UZY0</accession>
<proteinExistence type="predicted"/>
<organism evidence="1 2">
    <name type="scientific">Actinoplanes flavus</name>
    <dbReference type="NCBI Taxonomy" id="2820290"/>
    <lineage>
        <taxon>Bacteria</taxon>
        <taxon>Bacillati</taxon>
        <taxon>Actinomycetota</taxon>
        <taxon>Actinomycetes</taxon>
        <taxon>Micromonosporales</taxon>
        <taxon>Micromonosporaceae</taxon>
        <taxon>Actinoplanes</taxon>
    </lineage>
</organism>
<keyword evidence="2" id="KW-1185">Reference proteome</keyword>
<protein>
    <submittedName>
        <fullName evidence="1">Uncharacterized protein</fullName>
    </submittedName>
</protein>
<comment type="caution">
    <text evidence="1">The sequence shown here is derived from an EMBL/GenBank/DDBJ whole genome shotgun (WGS) entry which is preliminary data.</text>
</comment>
<evidence type="ECO:0000313" key="1">
    <source>
        <dbReference type="EMBL" id="MBO3744133.1"/>
    </source>
</evidence>
<dbReference type="EMBL" id="JAGFNS010000054">
    <property type="protein sequence ID" value="MBO3744133.1"/>
    <property type="molecule type" value="Genomic_DNA"/>
</dbReference>
<dbReference type="Proteomes" id="UP000679690">
    <property type="component" value="Unassembled WGS sequence"/>
</dbReference>
<sequence length="109" mass="12140">MADEWLDNAEVLVLQPLEDSPLPLAELRWHEETPLQQLADILAPGLISLAARGLVEVRQFRNWPARWDEGVPLTGDDLVRESTRAAVWSDSPKGVVLAARITEAGHRLL</sequence>